<proteinExistence type="inferred from homology"/>
<dbReference type="InterPro" id="IPR004143">
    <property type="entry name" value="BPL_LPL_catalytic"/>
</dbReference>
<evidence type="ECO:0000256" key="1">
    <source>
        <dbReference type="ARBA" id="ARBA00004821"/>
    </source>
</evidence>
<accession>A0ABY5GSP8</accession>
<evidence type="ECO:0000256" key="3">
    <source>
        <dbReference type="ARBA" id="ARBA00023315"/>
    </source>
</evidence>
<dbReference type="PANTHER" id="PTHR10993:SF7">
    <property type="entry name" value="LIPOYLTRANSFERASE 2, MITOCHONDRIAL-RELATED"/>
    <property type="match status" value="1"/>
</dbReference>
<comment type="miscellaneous">
    <text evidence="5">In the reaction, the free carboxyl group of octanoic acid is attached via an amide linkage to the epsilon-amino group of a specific lysine residue of lipoyl domains of lipoate-dependent enzymes.</text>
</comment>
<dbReference type="NCBIfam" id="TIGR00214">
    <property type="entry name" value="lipB"/>
    <property type="match status" value="1"/>
</dbReference>
<keyword evidence="9" id="KW-1185">Reference proteome</keyword>
<comment type="pathway">
    <text evidence="1 5 6">Protein modification; protein lipoylation via endogenous pathway; protein N(6)-(lipoyl)lysine from octanoyl-[acyl-carrier-protein]: step 1/2.</text>
</comment>
<feature type="binding site" evidence="5">
    <location>
        <begin position="78"/>
        <end position="85"/>
    </location>
    <ligand>
        <name>substrate</name>
    </ligand>
</feature>
<dbReference type="NCBIfam" id="NF010922">
    <property type="entry name" value="PRK14342.1"/>
    <property type="match status" value="1"/>
</dbReference>
<comment type="function">
    <text evidence="4 5 6">Catalyzes the transfer of endogenously produced octanoic acid from octanoyl-acyl-carrier-protein onto the lipoyl domains of lipoate-dependent enzymes. Lipoyl-ACP can also act as a substrate although octanoyl-ACP is likely to be the physiological substrate.</text>
</comment>
<dbReference type="GO" id="GO:0033819">
    <property type="term" value="F:lipoyl(octanoyl) transferase activity"/>
    <property type="evidence" value="ECO:0007669"/>
    <property type="project" value="UniProtKB-EC"/>
</dbReference>
<feature type="binding site" evidence="5">
    <location>
        <begin position="145"/>
        <end position="147"/>
    </location>
    <ligand>
        <name>substrate</name>
    </ligand>
</feature>
<evidence type="ECO:0000256" key="6">
    <source>
        <dbReference type="PIRNR" id="PIRNR016262"/>
    </source>
</evidence>
<dbReference type="InterPro" id="IPR045864">
    <property type="entry name" value="aa-tRNA-synth_II/BPL/LPL"/>
</dbReference>
<feature type="site" description="Lowers pKa of active site Cys" evidence="5">
    <location>
        <position position="142"/>
    </location>
</feature>
<dbReference type="CDD" id="cd16444">
    <property type="entry name" value="LipB"/>
    <property type="match status" value="1"/>
</dbReference>
<comment type="similarity">
    <text evidence="5 6">Belongs to the LipB family.</text>
</comment>
<evidence type="ECO:0000313" key="9">
    <source>
        <dbReference type="Proteomes" id="UP001059950"/>
    </source>
</evidence>
<dbReference type="HAMAP" id="MF_00013">
    <property type="entry name" value="LipB"/>
    <property type="match status" value="1"/>
</dbReference>
<dbReference type="PANTHER" id="PTHR10993">
    <property type="entry name" value="OCTANOYLTRANSFERASE"/>
    <property type="match status" value="1"/>
</dbReference>
<gene>
    <name evidence="5 8" type="primary">lipB</name>
    <name evidence="8" type="ORF">KDX31_16900</name>
</gene>
<feature type="domain" description="BPL/LPL catalytic" evidence="7">
    <location>
        <begin position="39"/>
        <end position="214"/>
    </location>
</feature>
<comment type="subcellular location">
    <subcellularLocation>
        <location evidence="5">Cytoplasm</location>
    </subcellularLocation>
</comment>
<dbReference type="SUPFAM" id="SSF55681">
    <property type="entry name" value="Class II aaRS and biotin synthetases"/>
    <property type="match status" value="1"/>
</dbReference>
<dbReference type="PROSITE" id="PS51733">
    <property type="entry name" value="BPL_LPL_CATALYTIC"/>
    <property type="match status" value="1"/>
</dbReference>
<keyword evidence="3 5" id="KW-0012">Acyltransferase</keyword>
<evidence type="ECO:0000259" key="7">
    <source>
        <dbReference type="PROSITE" id="PS51733"/>
    </source>
</evidence>
<dbReference type="PROSITE" id="PS01313">
    <property type="entry name" value="LIPB"/>
    <property type="match status" value="1"/>
</dbReference>
<dbReference type="EMBL" id="CP073344">
    <property type="protein sequence ID" value="UTW02986.1"/>
    <property type="molecule type" value="Genomic_DNA"/>
</dbReference>
<name>A0ABY5GSP8_9GAMM</name>
<keyword evidence="5" id="KW-0963">Cytoplasm</keyword>
<keyword evidence="2 5" id="KW-0808">Transferase</keyword>
<dbReference type="EC" id="2.3.1.181" evidence="5 6"/>
<evidence type="ECO:0000256" key="2">
    <source>
        <dbReference type="ARBA" id="ARBA00022679"/>
    </source>
</evidence>
<evidence type="ECO:0000256" key="4">
    <source>
        <dbReference type="ARBA" id="ARBA00024732"/>
    </source>
</evidence>
<dbReference type="Proteomes" id="UP001059950">
    <property type="component" value="Chromosome"/>
</dbReference>
<feature type="active site" description="Acyl-thioester intermediate" evidence="5">
    <location>
        <position position="176"/>
    </location>
</feature>
<dbReference type="Pfam" id="PF21948">
    <property type="entry name" value="LplA-B_cat"/>
    <property type="match status" value="1"/>
</dbReference>
<evidence type="ECO:0000313" key="8">
    <source>
        <dbReference type="EMBL" id="UTW02986.1"/>
    </source>
</evidence>
<comment type="catalytic activity">
    <reaction evidence="5 6">
        <text>octanoyl-[ACP] + L-lysyl-[protein] = N(6)-octanoyl-L-lysyl-[protein] + holo-[ACP] + H(+)</text>
        <dbReference type="Rhea" id="RHEA:17665"/>
        <dbReference type="Rhea" id="RHEA-COMP:9636"/>
        <dbReference type="Rhea" id="RHEA-COMP:9685"/>
        <dbReference type="Rhea" id="RHEA-COMP:9752"/>
        <dbReference type="Rhea" id="RHEA-COMP:9928"/>
        <dbReference type="ChEBI" id="CHEBI:15378"/>
        <dbReference type="ChEBI" id="CHEBI:29969"/>
        <dbReference type="ChEBI" id="CHEBI:64479"/>
        <dbReference type="ChEBI" id="CHEBI:78463"/>
        <dbReference type="ChEBI" id="CHEBI:78809"/>
        <dbReference type="EC" id="2.3.1.181"/>
    </reaction>
</comment>
<dbReference type="Gene3D" id="3.30.930.10">
    <property type="entry name" value="Bira Bifunctional Protein, Domain 2"/>
    <property type="match status" value="1"/>
</dbReference>
<evidence type="ECO:0000256" key="5">
    <source>
        <dbReference type="HAMAP-Rule" id="MF_00013"/>
    </source>
</evidence>
<organism evidence="8 9">
    <name type="scientific">Amphritea atlantica</name>
    <dbReference type="NCBI Taxonomy" id="355243"/>
    <lineage>
        <taxon>Bacteria</taxon>
        <taxon>Pseudomonadati</taxon>
        <taxon>Pseudomonadota</taxon>
        <taxon>Gammaproteobacteria</taxon>
        <taxon>Oceanospirillales</taxon>
        <taxon>Oceanospirillaceae</taxon>
        <taxon>Amphritea</taxon>
    </lineage>
</organism>
<feature type="binding site" evidence="5">
    <location>
        <begin position="158"/>
        <end position="160"/>
    </location>
    <ligand>
        <name>substrate</name>
    </ligand>
</feature>
<sequence>MALAEQSPLSQQIVVRDLGLVEYLPTWQAMQDFTASRDQDSVDEVWILEHHPVFTQGHAGDAEHLLGTGDIPVVQVDRGGQVTYHGPGQLVVYLLLNLRRKKFGVKELVARMEACIVELLAEYGVEAYARPDAPGVYVNEAKICSLGLRVRKGCSFHGLAFNLDMDLEPFNRINPCGYAGMAVTRLKNLVETLDRESVKDSLTEILVKRLEYSERTNANSLEGTDV</sequence>
<protein>
    <recommendedName>
        <fullName evidence="5 6">Octanoyltransferase</fullName>
        <ecNumber evidence="5 6">2.3.1.181</ecNumber>
    </recommendedName>
    <alternativeName>
        <fullName evidence="5">Lipoate-protein ligase B</fullName>
    </alternativeName>
    <alternativeName>
        <fullName evidence="5">Lipoyl/octanoyl transferase</fullName>
    </alternativeName>
    <alternativeName>
        <fullName evidence="5">Octanoyl-[acyl-carrier-protein]-protein N-octanoyltransferase</fullName>
    </alternativeName>
</protein>
<dbReference type="PIRSF" id="PIRSF016262">
    <property type="entry name" value="LPLase"/>
    <property type="match status" value="1"/>
</dbReference>
<reference evidence="8" key="1">
    <citation type="submission" date="2021-04" db="EMBL/GenBank/DDBJ databases">
        <title>Oceanospirillales bacteria with DddD are important DMSP degraders in coastal seawater.</title>
        <authorList>
            <person name="Liu J."/>
        </authorList>
    </citation>
    <scope>NUCLEOTIDE SEQUENCE</scope>
    <source>
        <strain evidence="8">GY6</strain>
    </source>
</reference>
<dbReference type="InterPro" id="IPR000544">
    <property type="entry name" value="Octanoyltransferase"/>
</dbReference>
<dbReference type="InterPro" id="IPR020605">
    <property type="entry name" value="Octanoyltransferase_CS"/>
</dbReference>